<dbReference type="AlphaFoldDB" id="A0A1L9VF97"/>
<evidence type="ECO:0000313" key="12">
    <source>
        <dbReference type="Proteomes" id="UP000184300"/>
    </source>
</evidence>
<evidence type="ECO:0000256" key="4">
    <source>
        <dbReference type="ARBA" id="ARBA00022723"/>
    </source>
</evidence>
<keyword evidence="6 8" id="KW-0408">Iron</keyword>
<feature type="region of interest" description="Disordered" evidence="10">
    <location>
        <begin position="488"/>
        <end position="511"/>
    </location>
</feature>
<evidence type="ECO:0000256" key="7">
    <source>
        <dbReference type="ARBA" id="ARBA00023033"/>
    </source>
</evidence>
<dbReference type="PANTHER" id="PTHR46206:SF2">
    <property type="entry name" value="CYTOCHROME P450 MONOOXYGENASE AUSG-RELATED"/>
    <property type="match status" value="1"/>
</dbReference>
<keyword evidence="4 8" id="KW-0479">Metal-binding</keyword>
<dbReference type="Pfam" id="PF00067">
    <property type="entry name" value="p450"/>
    <property type="match status" value="1"/>
</dbReference>
<dbReference type="OrthoDB" id="1844152at2759"/>
<evidence type="ECO:0000313" key="11">
    <source>
        <dbReference type="EMBL" id="OJJ82564.1"/>
    </source>
</evidence>
<dbReference type="GO" id="GO:0004497">
    <property type="term" value="F:monooxygenase activity"/>
    <property type="evidence" value="ECO:0007669"/>
    <property type="project" value="UniProtKB-KW"/>
</dbReference>
<evidence type="ECO:0000256" key="5">
    <source>
        <dbReference type="ARBA" id="ARBA00023002"/>
    </source>
</evidence>
<evidence type="ECO:0000256" key="9">
    <source>
        <dbReference type="RuleBase" id="RU000461"/>
    </source>
</evidence>
<dbReference type="GO" id="GO:0016705">
    <property type="term" value="F:oxidoreductase activity, acting on paired donors, with incorporation or reduction of molecular oxygen"/>
    <property type="evidence" value="ECO:0007669"/>
    <property type="project" value="InterPro"/>
</dbReference>
<feature type="binding site" description="axial binding residue" evidence="8">
    <location>
        <position position="453"/>
    </location>
    <ligand>
        <name>heme</name>
        <dbReference type="ChEBI" id="CHEBI:30413"/>
    </ligand>
    <ligandPart>
        <name>Fe</name>
        <dbReference type="ChEBI" id="CHEBI:18248"/>
    </ligandPart>
</feature>
<evidence type="ECO:0000256" key="10">
    <source>
        <dbReference type="SAM" id="MobiDB-lite"/>
    </source>
</evidence>
<comment type="cofactor">
    <cofactor evidence="1 8">
        <name>heme</name>
        <dbReference type="ChEBI" id="CHEBI:30413"/>
    </cofactor>
</comment>
<evidence type="ECO:0008006" key="13">
    <source>
        <dbReference type="Google" id="ProtNLM"/>
    </source>
</evidence>
<comment type="similarity">
    <text evidence="2 9">Belongs to the cytochrome P450 family.</text>
</comment>
<dbReference type="STRING" id="1160497.A0A1L9VF97"/>
<dbReference type="InterPro" id="IPR001128">
    <property type="entry name" value="Cyt_P450"/>
</dbReference>
<keyword evidence="5 9" id="KW-0560">Oxidoreductase</keyword>
<evidence type="ECO:0000256" key="8">
    <source>
        <dbReference type="PIRSR" id="PIRSR602403-1"/>
    </source>
</evidence>
<dbReference type="GeneID" id="34465473"/>
<gene>
    <name evidence="11" type="ORF">ASPGLDRAFT_67990</name>
</gene>
<dbReference type="InterPro" id="IPR002403">
    <property type="entry name" value="Cyt_P450_E_grp-IV"/>
</dbReference>
<keyword evidence="12" id="KW-1185">Reference proteome</keyword>
<dbReference type="Gene3D" id="1.10.630.10">
    <property type="entry name" value="Cytochrome P450"/>
    <property type="match status" value="1"/>
</dbReference>
<name>A0A1L9VF97_ASPGL</name>
<dbReference type="CDD" id="cd11041">
    <property type="entry name" value="CYP503A1-like"/>
    <property type="match status" value="1"/>
</dbReference>
<accession>A0A1L9VF97</accession>
<dbReference type="InterPro" id="IPR017972">
    <property type="entry name" value="Cyt_P450_CS"/>
</dbReference>
<dbReference type="EMBL" id="KV878902">
    <property type="protein sequence ID" value="OJJ82564.1"/>
    <property type="molecule type" value="Genomic_DNA"/>
</dbReference>
<evidence type="ECO:0000256" key="1">
    <source>
        <dbReference type="ARBA" id="ARBA00001971"/>
    </source>
</evidence>
<reference evidence="12" key="1">
    <citation type="journal article" date="2017" name="Genome Biol.">
        <title>Comparative genomics reveals high biological diversity and specific adaptations in the industrially and medically important fungal genus Aspergillus.</title>
        <authorList>
            <person name="de Vries R.P."/>
            <person name="Riley R."/>
            <person name="Wiebenga A."/>
            <person name="Aguilar-Osorio G."/>
            <person name="Amillis S."/>
            <person name="Uchima C.A."/>
            <person name="Anderluh G."/>
            <person name="Asadollahi M."/>
            <person name="Askin M."/>
            <person name="Barry K."/>
            <person name="Battaglia E."/>
            <person name="Bayram O."/>
            <person name="Benocci T."/>
            <person name="Braus-Stromeyer S.A."/>
            <person name="Caldana C."/>
            <person name="Canovas D."/>
            <person name="Cerqueira G.C."/>
            <person name="Chen F."/>
            <person name="Chen W."/>
            <person name="Choi C."/>
            <person name="Clum A."/>
            <person name="Dos Santos R.A."/>
            <person name="Damasio A.R."/>
            <person name="Diallinas G."/>
            <person name="Emri T."/>
            <person name="Fekete E."/>
            <person name="Flipphi M."/>
            <person name="Freyberg S."/>
            <person name="Gallo A."/>
            <person name="Gournas C."/>
            <person name="Habgood R."/>
            <person name="Hainaut M."/>
            <person name="Harispe M.L."/>
            <person name="Henrissat B."/>
            <person name="Hilden K.S."/>
            <person name="Hope R."/>
            <person name="Hossain A."/>
            <person name="Karabika E."/>
            <person name="Karaffa L."/>
            <person name="Karanyi Z."/>
            <person name="Krasevec N."/>
            <person name="Kuo A."/>
            <person name="Kusch H."/>
            <person name="LaButti K."/>
            <person name="Lagendijk E.L."/>
            <person name="Lapidus A."/>
            <person name="Levasseur A."/>
            <person name="Lindquist E."/>
            <person name="Lipzen A."/>
            <person name="Logrieco A.F."/>
            <person name="MacCabe A."/>
            <person name="Maekelae M.R."/>
            <person name="Malavazi I."/>
            <person name="Melin P."/>
            <person name="Meyer V."/>
            <person name="Mielnichuk N."/>
            <person name="Miskei M."/>
            <person name="Molnar A.P."/>
            <person name="Mule G."/>
            <person name="Ngan C.Y."/>
            <person name="Orejas M."/>
            <person name="Orosz E."/>
            <person name="Ouedraogo J.P."/>
            <person name="Overkamp K.M."/>
            <person name="Park H.-S."/>
            <person name="Perrone G."/>
            <person name="Piumi F."/>
            <person name="Punt P.J."/>
            <person name="Ram A.F."/>
            <person name="Ramon A."/>
            <person name="Rauscher S."/>
            <person name="Record E."/>
            <person name="Riano-Pachon D.M."/>
            <person name="Robert V."/>
            <person name="Roehrig J."/>
            <person name="Ruller R."/>
            <person name="Salamov A."/>
            <person name="Salih N.S."/>
            <person name="Samson R.A."/>
            <person name="Sandor E."/>
            <person name="Sanguinetti M."/>
            <person name="Schuetze T."/>
            <person name="Sepcic K."/>
            <person name="Shelest E."/>
            <person name="Sherlock G."/>
            <person name="Sophianopoulou V."/>
            <person name="Squina F.M."/>
            <person name="Sun H."/>
            <person name="Susca A."/>
            <person name="Todd R.B."/>
            <person name="Tsang A."/>
            <person name="Unkles S.E."/>
            <person name="van de Wiele N."/>
            <person name="van Rossen-Uffink D."/>
            <person name="Oliveira J.V."/>
            <person name="Vesth T.C."/>
            <person name="Visser J."/>
            <person name="Yu J.-H."/>
            <person name="Zhou M."/>
            <person name="Andersen M.R."/>
            <person name="Archer D.B."/>
            <person name="Baker S.E."/>
            <person name="Benoit I."/>
            <person name="Brakhage A.A."/>
            <person name="Braus G.H."/>
            <person name="Fischer R."/>
            <person name="Frisvad J.C."/>
            <person name="Goldman G.H."/>
            <person name="Houbraken J."/>
            <person name="Oakley B."/>
            <person name="Pocsi I."/>
            <person name="Scazzocchio C."/>
            <person name="Seiboth B."/>
            <person name="vanKuyk P.A."/>
            <person name="Wortman J."/>
            <person name="Dyer P.S."/>
            <person name="Grigoriev I.V."/>
        </authorList>
    </citation>
    <scope>NUCLEOTIDE SEQUENCE [LARGE SCALE GENOMIC DNA]</scope>
    <source>
        <strain evidence="12">CBS 516.65</strain>
    </source>
</reference>
<dbReference type="PANTHER" id="PTHR46206">
    <property type="entry name" value="CYTOCHROME P450"/>
    <property type="match status" value="1"/>
</dbReference>
<dbReference type="PROSITE" id="PS00086">
    <property type="entry name" value="CYTOCHROME_P450"/>
    <property type="match status" value="1"/>
</dbReference>
<sequence>MISELTISVLESPLFRIFIIGILIKLLYEAACGPGLYPGFPAAGIDPKDGYSRGLSKARENWFAHGKEILDQGLKKFAGCFQVFTEVGPKIVLPNRFADEIRNHPGLHFGKAISAEFFGSYPGFKPFAAGDSSQVVVDTVKGRLTQSLNLITEELADETSKAVGDLFGEPETWTEITYKPKLLQLIARISSRVFIGPELCTNEEWLSISKEYTVDSFIAVRALRLWHPSLRPIVHWFLPECRKLRATLNQARRIINPVIEKRRETNRQAHEAGQRPSKMADTIGWMDEAAQGRPYDVATAQLGLSLAAIHTTTEMVSGLISDLCANPEYFEPLRSEIIAVLGDKGWSKRALHDLKLMDSAMKESQRHHFGDIAAMHRIAEKSFTLSDGTQIPRGAFTMVSIDKMHDEGLFTEPDKYEGSRFLKMRQQPGHEHRWQFVSTSPEHLIFGHGKHACPGRFFAGNEIKVVLVFLLMKYDWKFTSEGRKEDNAFGQEVDTDPTSKAMIKRRKEEIA</sequence>
<dbReference type="GO" id="GO:0020037">
    <property type="term" value="F:heme binding"/>
    <property type="evidence" value="ECO:0007669"/>
    <property type="project" value="InterPro"/>
</dbReference>
<evidence type="ECO:0000256" key="2">
    <source>
        <dbReference type="ARBA" id="ARBA00010617"/>
    </source>
</evidence>
<dbReference type="GO" id="GO:0005506">
    <property type="term" value="F:iron ion binding"/>
    <property type="evidence" value="ECO:0007669"/>
    <property type="project" value="InterPro"/>
</dbReference>
<keyword evidence="7 9" id="KW-0503">Monooxygenase</keyword>
<proteinExistence type="inferred from homology"/>
<keyword evidence="3 8" id="KW-0349">Heme</keyword>
<dbReference type="Proteomes" id="UP000184300">
    <property type="component" value="Unassembled WGS sequence"/>
</dbReference>
<organism evidence="11 12">
    <name type="scientific">Aspergillus glaucus CBS 516.65</name>
    <dbReference type="NCBI Taxonomy" id="1160497"/>
    <lineage>
        <taxon>Eukaryota</taxon>
        <taxon>Fungi</taxon>
        <taxon>Dikarya</taxon>
        <taxon>Ascomycota</taxon>
        <taxon>Pezizomycotina</taxon>
        <taxon>Eurotiomycetes</taxon>
        <taxon>Eurotiomycetidae</taxon>
        <taxon>Eurotiales</taxon>
        <taxon>Aspergillaceae</taxon>
        <taxon>Aspergillus</taxon>
        <taxon>Aspergillus subgen. Aspergillus</taxon>
    </lineage>
</organism>
<protein>
    <recommendedName>
        <fullName evidence="13">Cytochrome P450 monooxygenase</fullName>
    </recommendedName>
</protein>
<dbReference type="VEuPathDB" id="FungiDB:ASPGLDRAFT_67990"/>
<evidence type="ECO:0000256" key="6">
    <source>
        <dbReference type="ARBA" id="ARBA00023004"/>
    </source>
</evidence>
<dbReference type="InterPro" id="IPR036396">
    <property type="entry name" value="Cyt_P450_sf"/>
</dbReference>
<evidence type="ECO:0000256" key="3">
    <source>
        <dbReference type="ARBA" id="ARBA00022617"/>
    </source>
</evidence>
<dbReference type="GO" id="GO:0019748">
    <property type="term" value="P:secondary metabolic process"/>
    <property type="evidence" value="ECO:0007669"/>
    <property type="project" value="UniProtKB-ARBA"/>
</dbReference>
<dbReference type="SUPFAM" id="SSF48264">
    <property type="entry name" value="Cytochrome P450"/>
    <property type="match status" value="1"/>
</dbReference>
<dbReference type="RefSeq" id="XP_022399262.1">
    <property type="nucleotide sequence ID" value="XM_022549213.1"/>
</dbReference>
<dbReference type="PRINTS" id="PR00465">
    <property type="entry name" value="EP450IV"/>
</dbReference>